<protein>
    <submittedName>
        <fullName evidence="2">Uncharacterized protein</fullName>
    </submittedName>
</protein>
<keyword evidence="1" id="KW-0812">Transmembrane</keyword>
<dbReference type="AlphaFoldDB" id="A0A9K3INP4"/>
<reference evidence="2" key="2">
    <citation type="submission" date="2020-06" db="EMBL/GenBank/DDBJ databases">
        <title>Helianthus annuus Genome sequencing and assembly Release 2.</title>
        <authorList>
            <person name="Gouzy J."/>
            <person name="Langlade N."/>
            <person name="Munos S."/>
        </authorList>
    </citation>
    <scope>NUCLEOTIDE SEQUENCE</scope>
    <source>
        <tissue evidence="2">Leaves</tissue>
    </source>
</reference>
<reference evidence="2" key="1">
    <citation type="journal article" date="2017" name="Nature">
        <title>The sunflower genome provides insights into oil metabolism, flowering and Asterid evolution.</title>
        <authorList>
            <person name="Badouin H."/>
            <person name="Gouzy J."/>
            <person name="Grassa C.J."/>
            <person name="Murat F."/>
            <person name="Staton S.E."/>
            <person name="Cottret L."/>
            <person name="Lelandais-Briere C."/>
            <person name="Owens G.L."/>
            <person name="Carrere S."/>
            <person name="Mayjonade B."/>
            <person name="Legrand L."/>
            <person name="Gill N."/>
            <person name="Kane N.C."/>
            <person name="Bowers J.E."/>
            <person name="Hubner S."/>
            <person name="Bellec A."/>
            <person name="Berard A."/>
            <person name="Berges H."/>
            <person name="Blanchet N."/>
            <person name="Boniface M.C."/>
            <person name="Brunel D."/>
            <person name="Catrice O."/>
            <person name="Chaidir N."/>
            <person name="Claudel C."/>
            <person name="Donnadieu C."/>
            <person name="Faraut T."/>
            <person name="Fievet G."/>
            <person name="Helmstetter N."/>
            <person name="King M."/>
            <person name="Knapp S.J."/>
            <person name="Lai Z."/>
            <person name="Le Paslier M.C."/>
            <person name="Lippi Y."/>
            <person name="Lorenzon L."/>
            <person name="Mandel J.R."/>
            <person name="Marage G."/>
            <person name="Marchand G."/>
            <person name="Marquand E."/>
            <person name="Bret-Mestries E."/>
            <person name="Morien E."/>
            <person name="Nambeesan S."/>
            <person name="Nguyen T."/>
            <person name="Pegot-Espagnet P."/>
            <person name="Pouilly N."/>
            <person name="Raftis F."/>
            <person name="Sallet E."/>
            <person name="Schiex T."/>
            <person name="Thomas J."/>
            <person name="Vandecasteele C."/>
            <person name="Vares D."/>
            <person name="Vear F."/>
            <person name="Vautrin S."/>
            <person name="Crespi M."/>
            <person name="Mangin B."/>
            <person name="Burke J.M."/>
            <person name="Salse J."/>
            <person name="Munos S."/>
            <person name="Vincourt P."/>
            <person name="Rieseberg L.H."/>
            <person name="Langlade N.B."/>
        </authorList>
    </citation>
    <scope>NUCLEOTIDE SEQUENCE</scope>
    <source>
        <tissue evidence="2">Leaves</tissue>
    </source>
</reference>
<keyword evidence="1" id="KW-0472">Membrane</keyword>
<evidence type="ECO:0000256" key="1">
    <source>
        <dbReference type="SAM" id="Phobius"/>
    </source>
</evidence>
<proteinExistence type="predicted"/>
<comment type="caution">
    <text evidence="2">The sequence shown here is derived from an EMBL/GenBank/DDBJ whole genome shotgun (WGS) entry which is preliminary data.</text>
</comment>
<dbReference type="Gramene" id="mRNA:HanXRQr2_Chr07g0310011">
    <property type="protein sequence ID" value="mRNA:HanXRQr2_Chr07g0310011"/>
    <property type="gene ID" value="HanXRQr2_Chr07g0310011"/>
</dbReference>
<name>A0A9K3INP4_HELAN</name>
<sequence>MNEKLYFQVLTRYKEMERQKNRYLLGIVEILYSLVIICCSVTMMQEC</sequence>
<dbReference type="EMBL" id="MNCJ02000322">
    <property type="protein sequence ID" value="KAF5799917.1"/>
    <property type="molecule type" value="Genomic_DNA"/>
</dbReference>
<organism evidence="2 3">
    <name type="scientific">Helianthus annuus</name>
    <name type="common">Common sunflower</name>
    <dbReference type="NCBI Taxonomy" id="4232"/>
    <lineage>
        <taxon>Eukaryota</taxon>
        <taxon>Viridiplantae</taxon>
        <taxon>Streptophyta</taxon>
        <taxon>Embryophyta</taxon>
        <taxon>Tracheophyta</taxon>
        <taxon>Spermatophyta</taxon>
        <taxon>Magnoliopsida</taxon>
        <taxon>eudicotyledons</taxon>
        <taxon>Gunneridae</taxon>
        <taxon>Pentapetalae</taxon>
        <taxon>asterids</taxon>
        <taxon>campanulids</taxon>
        <taxon>Asterales</taxon>
        <taxon>Asteraceae</taxon>
        <taxon>Asteroideae</taxon>
        <taxon>Heliantheae alliance</taxon>
        <taxon>Heliantheae</taxon>
        <taxon>Helianthus</taxon>
    </lineage>
</organism>
<keyword evidence="3" id="KW-1185">Reference proteome</keyword>
<accession>A0A9K3INP4</accession>
<feature type="transmembrane region" description="Helical" evidence="1">
    <location>
        <begin position="21"/>
        <end position="44"/>
    </location>
</feature>
<evidence type="ECO:0000313" key="3">
    <source>
        <dbReference type="Proteomes" id="UP000215914"/>
    </source>
</evidence>
<evidence type="ECO:0000313" key="2">
    <source>
        <dbReference type="EMBL" id="KAF5799917.1"/>
    </source>
</evidence>
<dbReference type="Proteomes" id="UP000215914">
    <property type="component" value="Unassembled WGS sequence"/>
</dbReference>
<keyword evidence="1" id="KW-1133">Transmembrane helix</keyword>
<gene>
    <name evidence="2" type="ORF">HanXRQr2_Chr07g0310011</name>
</gene>